<gene>
    <name evidence="5" type="ORF">ONZ51_g9501</name>
</gene>
<dbReference type="PRINTS" id="PR00080">
    <property type="entry name" value="SDRFAMILY"/>
</dbReference>
<keyword evidence="3" id="KW-0560">Oxidoreductase</keyword>
<dbReference type="PANTHER" id="PTHR24321">
    <property type="entry name" value="DEHYDROGENASES, SHORT CHAIN"/>
    <property type="match status" value="1"/>
</dbReference>
<proteinExistence type="inferred from homology"/>
<dbReference type="Pfam" id="PF00106">
    <property type="entry name" value="adh_short"/>
    <property type="match status" value="1"/>
</dbReference>
<dbReference type="InterPro" id="IPR036291">
    <property type="entry name" value="NAD(P)-bd_dom_sf"/>
</dbReference>
<comment type="similarity">
    <text evidence="1 4">Belongs to the short-chain dehydrogenases/reductases (SDR) family.</text>
</comment>
<dbReference type="Proteomes" id="UP001215151">
    <property type="component" value="Unassembled WGS sequence"/>
</dbReference>
<evidence type="ECO:0000256" key="3">
    <source>
        <dbReference type="ARBA" id="ARBA00023002"/>
    </source>
</evidence>
<evidence type="ECO:0000256" key="2">
    <source>
        <dbReference type="ARBA" id="ARBA00022857"/>
    </source>
</evidence>
<keyword evidence="6" id="KW-1185">Reference proteome</keyword>
<evidence type="ECO:0000256" key="4">
    <source>
        <dbReference type="RuleBase" id="RU000363"/>
    </source>
</evidence>
<organism evidence="5 6">
    <name type="scientific">Trametes cubensis</name>
    <dbReference type="NCBI Taxonomy" id="1111947"/>
    <lineage>
        <taxon>Eukaryota</taxon>
        <taxon>Fungi</taxon>
        <taxon>Dikarya</taxon>
        <taxon>Basidiomycota</taxon>
        <taxon>Agaricomycotina</taxon>
        <taxon>Agaricomycetes</taxon>
        <taxon>Polyporales</taxon>
        <taxon>Polyporaceae</taxon>
        <taxon>Trametes</taxon>
    </lineage>
</organism>
<sequence>MAEVRVALVTGAAQGIGKAIAMRLADDGLDVALNDLPQKLGQVQAVVNAIRAKGRRALAVCGDASNEDEVVDMIKTTVGELGGLDVMVANAGIVSYASIIDTSVESWEKIMSVNARSVLLAIKHAARQMIVQGRGGRIIAASSVAGKRGMQTVGAYSASKFAVRGLAQTAAVELRAHNITVNCYCPGIILTDMSLHDEDDLNGGPGSTAAQIVGLSGIKPATPDVIASFVSYIARPESYYITGQSVNVSGGLLMD</sequence>
<keyword evidence="2" id="KW-0521">NADP</keyword>
<dbReference type="InterPro" id="IPR020904">
    <property type="entry name" value="Sc_DH/Rdtase_CS"/>
</dbReference>
<reference evidence="5" key="1">
    <citation type="submission" date="2022-11" db="EMBL/GenBank/DDBJ databases">
        <title>Genome Sequence of Cubamyces cubensis.</title>
        <authorList>
            <person name="Buettner E."/>
        </authorList>
    </citation>
    <scope>NUCLEOTIDE SEQUENCE</scope>
    <source>
        <strain evidence="5">MPL-01</strain>
    </source>
</reference>
<dbReference type="GO" id="GO:0016491">
    <property type="term" value="F:oxidoreductase activity"/>
    <property type="evidence" value="ECO:0007669"/>
    <property type="project" value="UniProtKB-KW"/>
</dbReference>
<accession>A0AAD7TNR9</accession>
<dbReference type="PANTHER" id="PTHR24321:SF8">
    <property type="entry name" value="ESTRADIOL 17-BETA-DEHYDROGENASE 8-RELATED"/>
    <property type="match status" value="1"/>
</dbReference>
<dbReference type="Gene3D" id="3.40.50.720">
    <property type="entry name" value="NAD(P)-binding Rossmann-like Domain"/>
    <property type="match status" value="1"/>
</dbReference>
<dbReference type="PROSITE" id="PS00061">
    <property type="entry name" value="ADH_SHORT"/>
    <property type="match status" value="1"/>
</dbReference>
<dbReference type="PRINTS" id="PR00081">
    <property type="entry name" value="GDHRDH"/>
</dbReference>
<evidence type="ECO:0000313" key="6">
    <source>
        <dbReference type="Proteomes" id="UP001215151"/>
    </source>
</evidence>
<name>A0AAD7TNR9_9APHY</name>
<dbReference type="SUPFAM" id="SSF51735">
    <property type="entry name" value="NAD(P)-binding Rossmann-fold domains"/>
    <property type="match status" value="1"/>
</dbReference>
<dbReference type="InterPro" id="IPR002347">
    <property type="entry name" value="SDR_fam"/>
</dbReference>
<evidence type="ECO:0000256" key="1">
    <source>
        <dbReference type="ARBA" id="ARBA00006484"/>
    </source>
</evidence>
<dbReference type="EMBL" id="JAPEVG010000326">
    <property type="protein sequence ID" value="KAJ8468656.1"/>
    <property type="molecule type" value="Genomic_DNA"/>
</dbReference>
<dbReference type="FunFam" id="3.40.50.720:FF:000084">
    <property type="entry name" value="Short-chain dehydrogenase reductase"/>
    <property type="match status" value="1"/>
</dbReference>
<comment type="caution">
    <text evidence="5">The sequence shown here is derived from an EMBL/GenBank/DDBJ whole genome shotgun (WGS) entry which is preliminary data.</text>
</comment>
<evidence type="ECO:0000313" key="5">
    <source>
        <dbReference type="EMBL" id="KAJ8468656.1"/>
    </source>
</evidence>
<protein>
    <submittedName>
        <fullName evidence="5">Uncharacterized protein</fullName>
    </submittedName>
</protein>
<dbReference type="AlphaFoldDB" id="A0AAD7TNR9"/>